<dbReference type="RefSeq" id="WP_202088982.1">
    <property type="nucleotide sequence ID" value="NZ_JAELVM010000001.1"/>
</dbReference>
<evidence type="ECO:0000313" key="1">
    <source>
        <dbReference type="EMBL" id="MBL1219617.1"/>
    </source>
</evidence>
<name>A0ABS1QBC9_9FLAO</name>
<accession>A0ABS1QBC9</accession>
<evidence type="ECO:0008006" key="3">
    <source>
        <dbReference type="Google" id="ProtNLM"/>
    </source>
</evidence>
<reference evidence="1 2" key="1">
    <citation type="submission" date="2020-12" db="EMBL/GenBank/DDBJ databases">
        <title>Chryseobacterium endoalhailicus sp. nov., isolated from seed of leguminous plant.</title>
        <authorList>
            <person name="Zhang X."/>
        </authorList>
    </citation>
    <scope>NUCLEOTIDE SEQUENCE [LARGE SCALE GENOMIC DNA]</scope>
    <source>
        <strain evidence="1 2">L7</strain>
    </source>
</reference>
<protein>
    <recommendedName>
        <fullName evidence="3">Lipoprotein</fullName>
    </recommendedName>
</protein>
<evidence type="ECO:0000313" key="2">
    <source>
        <dbReference type="Proteomes" id="UP000661696"/>
    </source>
</evidence>
<gene>
    <name evidence="1" type="ORF">JET18_02145</name>
</gene>
<proteinExistence type="predicted"/>
<dbReference type="EMBL" id="JAELVM010000001">
    <property type="protein sequence ID" value="MBL1219617.1"/>
    <property type="molecule type" value="Genomic_DNA"/>
</dbReference>
<keyword evidence="2" id="KW-1185">Reference proteome</keyword>
<dbReference type="Proteomes" id="UP000661696">
    <property type="component" value="Unassembled WGS sequence"/>
</dbReference>
<organism evidence="1 2">
    <name type="scientific">Chryseobacterium endalhagicum</name>
    <dbReference type="NCBI Taxonomy" id="2797638"/>
    <lineage>
        <taxon>Bacteria</taxon>
        <taxon>Pseudomonadati</taxon>
        <taxon>Bacteroidota</taxon>
        <taxon>Flavobacteriia</taxon>
        <taxon>Flavobacteriales</taxon>
        <taxon>Weeksellaceae</taxon>
        <taxon>Chryseobacterium group</taxon>
        <taxon>Chryseobacterium</taxon>
    </lineage>
</organism>
<dbReference type="PROSITE" id="PS51257">
    <property type="entry name" value="PROKAR_LIPOPROTEIN"/>
    <property type="match status" value="1"/>
</dbReference>
<sequence>MRTILFIIISGLLCFGLSSCKPYTEDSATLIETNKYVVYTSKENIKRVFQKSLKSQKNNISMLKENTDLYNELLKKQHDKPWNIYKITDSMKMLNRLQYHTAFLLETNQAFIYNKISNRQEKIILEKSESYRKFKVNDTIILHVIDRFY</sequence>
<comment type="caution">
    <text evidence="1">The sequence shown here is derived from an EMBL/GenBank/DDBJ whole genome shotgun (WGS) entry which is preliminary data.</text>
</comment>